<protein>
    <submittedName>
        <fullName evidence="2">Uncharacterized protein</fullName>
    </submittedName>
</protein>
<dbReference type="Proteomes" id="UP000308197">
    <property type="component" value="Unassembled WGS sequence"/>
</dbReference>
<reference evidence="2 3" key="1">
    <citation type="journal article" date="2019" name="Nat. Ecol. Evol.">
        <title>Megaphylogeny resolves global patterns of mushroom evolution.</title>
        <authorList>
            <person name="Varga T."/>
            <person name="Krizsan K."/>
            <person name="Foldi C."/>
            <person name="Dima B."/>
            <person name="Sanchez-Garcia M."/>
            <person name="Sanchez-Ramirez S."/>
            <person name="Szollosi G.J."/>
            <person name="Szarkandi J.G."/>
            <person name="Papp V."/>
            <person name="Albert L."/>
            <person name="Andreopoulos W."/>
            <person name="Angelini C."/>
            <person name="Antonin V."/>
            <person name="Barry K.W."/>
            <person name="Bougher N.L."/>
            <person name="Buchanan P."/>
            <person name="Buyck B."/>
            <person name="Bense V."/>
            <person name="Catcheside P."/>
            <person name="Chovatia M."/>
            <person name="Cooper J."/>
            <person name="Damon W."/>
            <person name="Desjardin D."/>
            <person name="Finy P."/>
            <person name="Geml J."/>
            <person name="Haridas S."/>
            <person name="Hughes K."/>
            <person name="Justo A."/>
            <person name="Karasinski D."/>
            <person name="Kautmanova I."/>
            <person name="Kiss B."/>
            <person name="Kocsube S."/>
            <person name="Kotiranta H."/>
            <person name="LaButti K.M."/>
            <person name="Lechner B.E."/>
            <person name="Liimatainen K."/>
            <person name="Lipzen A."/>
            <person name="Lukacs Z."/>
            <person name="Mihaltcheva S."/>
            <person name="Morgado L.N."/>
            <person name="Niskanen T."/>
            <person name="Noordeloos M.E."/>
            <person name="Ohm R.A."/>
            <person name="Ortiz-Santana B."/>
            <person name="Ovrebo C."/>
            <person name="Racz N."/>
            <person name="Riley R."/>
            <person name="Savchenko A."/>
            <person name="Shiryaev A."/>
            <person name="Soop K."/>
            <person name="Spirin V."/>
            <person name="Szebenyi C."/>
            <person name="Tomsovsky M."/>
            <person name="Tulloss R.E."/>
            <person name="Uehling J."/>
            <person name="Grigoriev I.V."/>
            <person name="Vagvolgyi C."/>
            <person name="Papp T."/>
            <person name="Martin F.M."/>
            <person name="Miettinen O."/>
            <person name="Hibbett D.S."/>
            <person name="Nagy L.G."/>
        </authorList>
    </citation>
    <scope>NUCLEOTIDE SEQUENCE [LARGE SCALE GENOMIC DNA]</scope>
    <source>
        <strain evidence="2 3">HHB13444</strain>
    </source>
</reference>
<evidence type="ECO:0000313" key="2">
    <source>
        <dbReference type="EMBL" id="TFK81047.1"/>
    </source>
</evidence>
<sequence length="150" mass="17463">RMFVIIHMNYNRHSILFSKMTAANMSGDETDGPEVTHPPVYRIIIADWQSLELRTFLWTLDAKYLAYWAKPPTRRRTGGNPARHRVKRDNSKTISGVAPIGLWRNCYNDDWLDTLQDWEIELLEIVDEDYDFTLDPPPPTSGSAGRSRRR</sequence>
<feature type="non-terminal residue" evidence="2">
    <location>
        <position position="1"/>
    </location>
</feature>
<feature type="region of interest" description="Disordered" evidence="1">
    <location>
        <begin position="131"/>
        <end position="150"/>
    </location>
</feature>
<dbReference type="EMBL" id="ML211664">
    <property type="protein sequence ID" value="TFK81047.1"/>
    <property type="molecule type" value="Genomic_DNA"/>
</dbReference>
<accession>A0A5C3NWX3</accession>
<proteinExistence type="predicted"/>
<evidence type="ECO:0000256" key="1">
    <source>
        <dbReference type="SAM" id="MobiDB-lite"/>
    </source>
</evidence>
<keyword evidence="3" id="KW-1185">Reference proteome</keyword>
<name>A0A5C3NWX3_9APHY</name>
<gene>
    <name evidence="2" type="ORF">K466DRAFT_502838</name>
</gene>
<dbReference type="AlphaFoldDB" id="A0A5C3NWX3"/>
<dbReference type="InParanoid" id="A0A5C3NWX3"/>
<organism evidence="2 3">
    <name type="scientific">Polyporus arcularius HHB13444</name>
    <dbReference type="NCBI Taxonomy" id="1314778"/>
    <lineage>
        <taxon>Eukaryota</taxon>
        <taxon>Fungi</taxon>
        <taxon>Dikarya</taxon>
        <taxon>Basidiomycota</taxon>
        <taxon>Agaricomycotina</taxon>
        <taxon>Agaricomycetes</taxon>
        <taxon>Polyporales</taxon>
        <taxon>Polyporaceae</taxon>
        <taxon>Polyporus</taxon>
    </lineage>
</organism>
<evidence type="ECO:0000313" key="3">
    <source>
        <dbReference type="Proteomes" id="UP000308197"/>
    </source>
</evidence>